<keyword evidence="3" id="KW-0547">Nucleotide-binding</keyword>
<keyword evidence="4" id="KW-0418">Kinase</keyword>
<evidence type="ECO:0000313" key="9">
    <source>
        <dbReference type="EMBL" id="SDV50352.1"/>
    </source>
</evidence>
<feature type="domain" description="Four-carbon acid sugar kinase nucleotide binding" evidence="8">
    <location>
        <begin position="278"/>
        <end position="429"/>
    </location>
</feature>
<dbReference type="SUPFAM" id="SSF142764">
    <property type="entry name" value="YgbK-like"/>
    <property type="match status" value="1"/>
</dbReference>
<organism evidence="9 10">
    <name type="scientific">Chitinasiproducens palmae</name>
    <dbReference type="NCBI Taxonomy" id="1770053"/>
    <lineage>
        <taxon>Bacteria</taxon>
        <taxon>Pseudomonadati</taxon>
        <taxon>Pseudomonadota</taxon>
        <taxon>Betaproteobacteria</taxon>
        <taxon>Burkholderiales</taxon>
        <taxon>Burkholderiaceae</taxon>
        <taxon>Chitinasiproducens</taxon>
    </lineage>
</organism>
<evidence type="ECO:0000259" key="7">
    <source>
        <dbReference type="Pfam" id="PF07005"/>
    </source>
</evidence>
<evidence type="ECO:0000256" key="5">
    <source>
        <dbReference type="ARBA" id="ARBA00022840"/>
    </source>
</evidence>
<accession>A0A1H2PU82</accession>
<dbReference type="Gene3D" id="3.40.50.10840">
    <property type="entry name" value="Putative sugar-binding, N-terminal domain"/>
    <property type="match status" value="1"/>
</dbReference>
<dbReference type="Proteomes" id="UP000243719">
    <property type="component" value="Unassembled WGS sequence"/>
</dbReference>
<protein>
    <submittedName>
        <fullName evidence="9">Uncharacterized conserved protein YgbK, DUF1537 family</fullName>
    </submittedName>
</protein>
<dbReference type="EMBL" id="FNLO01000011">
    <property type="protein sequence ID" value="SDV50352.1"/>
    <property type="molecule type" value="Genomic_DNA"/>
</dbReference>
<evidence type="ECO:0000259" key="8">
    <source>
        <dbReference type="Pfam" id="PF17042"/>
    </source>
</evidence>
<keyword evidence="2" id="KW-0808">Transferase</keyword>
<name>A0A1H2PU82_9BURK</name>
<dbReference type="AlphaFoldDB" id="A0A1H2PU82"/>
<dbReference type="InterPro" id="IPR031475">
    <property type="entry name" value="NBD_C"/>
</dbReference>
<dbReference type="InterPro" id="IPR042213">
    <property type="entry name" value="NBD_C_sf"/>
</dbReference>
<keyword evidence="5" id="KW-0067">ATP-binding</keyword>
<evidence type="ECO:0000256" key="6">
    <source>
        <dbReference type="ARBA" id="ARBA00023277"/>
    </source>
</evidence>
<evidence type="ECO:0000256" key="4">
    <source>
        <dbReference type="ARBA" id="ARBA00022777"/>
    </source>
</evidence>
<keyword evidence="10" id="KW-1185">Reference proteome</keyword>
<evidence type="ECO:0000256" key="2">
    <source>
        <dbReference type="ARBA" id="ARBA00022679"/>
    </source>
</evidence>
<dbReference type="GO" id="GO:0016301">
    <property type="term" value="F:kinase activity"/>
    <property type="evidence" value="ECO:0007669"/>
    <property type="project" value="UniProtKB-KW"/>
</dbReference>
<dbReference type="OrthoDB" id="191465at2"/>
<dbReference type="InterPro" id="IPR010737">
    <property type="entry name" value="4-carb_acid_sugar_kinase_N"/>
</dbReference>
<dbReference type="STRING" id="1770053.SAMN05216551_111122"/>
<feature type="domain" description="Four-carbon acid sugar kinase N-terminal" evidence="7">
    <location>
        <begin position="9"/>
        <end position="247"/>
    </location>
</feature>
<dbReference type="Pfam" id="PF17042">
    <property type="entry name" value="NBD_C"/>
    <property type="match status" value="1"/>
</dbReference>
<dbReference type="Gene3D" id="3.40.980.20">
    <property type="entry name" value="Four-carbon acid sugar kinase, nucleotide binding domain"/>
    <property type="match status" value="1"/>
</dbReference>
<sequence length="436" mass="45635">MNGARPLHAFYGDDFTGATDTLATLAQHGWRTVLFLDAPSAEHLARAGELDAIGVAGTARALPPDAITREVDRVGQRLAEIGARTLHYKVCSTFDSAPATGSIGAAVAALRRHFPNPVVPIVGGQPNLRRFCVFGNLFAAAGTPPGIHRIDRHPTMSRHPVTPMHEADLRRHLAAQGLAPIALIDWLAQQQGKLQAQVEAALADGAQAVLFDVLDDTVLPHIGTLIDTLAERTPLLAVGASSVAQALVQARGALPATAQPDAPPPGAIRPRSTLPVFALAGSLSPLTEQQIAAARHYEKIELSPAAMTRDRAYLETSAAHIGRALDAGRSVLAYTERPGSGGATVSESLAPACADLLAQVLELAPVRRVVVAGGDTSSYAVKRLDVWGLSYVARVGAGVAMCRLHADRPHLDGLEIVLKGGQMGEPGFFDQAAAAS</sequence>
<evidence type="ECO:0000256" key="3">
    <source>
        <dbReference type="ARBA" id="ARBA00022741"/>
    </source>
</evidence>
<evidence type="ECO:0000313" key="10">
    <source>
        <dbReference type="Proteomes" id="UP000243719"/>
    </source>
</evidence>
<proteinExistence type="inferred from homology"/>
<gene>
    <name evidence="9" type="ORF">SAMN05216551_111122</name>
</gene>
<keyword evidence="6" id="KW-0119">Carbohydrate metabolism</keyword>
<comment type="similarity">
    <text evidence="1">Belongs to the four-carbon acid sugar kinase family.</text>
</comment>
<dbReference type="GO" id="GO:0005524">
    <property type="term" value="F:ATP binding"/>
    <property type="evidence" value="ECO:0007669"/>
    <property type="project" value="UniProtKB-KW"/>
</dbReference>
<reference evidence="10" key="1">
    <citation type="submission" date="2016-09" db="EMBL/GenBank/DDBJ databases">
        <authorList>
            <person name="Varghese N."/>
            <person name="Submissions S."/>
        </authorList>
    </citation>
    <scope>NUCLEOTIDE SEQUENCE [LARGE SCALE GENOMIC DNA]</scope>
    <source>
        <strain evidence="10">JS23</strain>
    </source>
</reference>
<dbReference type="RefSeq" id="WP_091911236.1">
    <property type="nucleotide sequence ID" value="NZ_FNLO01000011.1"/>
</dbReference>
<dbReference type="InterPro" id="IPR037051">
    <property type="entry name" value="4-carb_acid_sugar_kinase_N_sf"/>
</dbReference>
<dbReference type="Pfam" id="PF07005">
    <property type="entry name" value="SBD_N"/>
    <property type="match status" value="1"/>
</dbReference>
<evidence type="ECO:0000256" key="1">
    <source>
        <dbReference type="ARBA" id="ARBA00005715"/>
    </source>
</evidence>